<name>A0A1M7YY68_9VIBR</name>
<evidence type="ECO:0000313" key="1">
    <source>
        <dbReference type="EMBL" id="SHO57629.1"/>
    </source>
</evidence>
<dbReference type="Proteomes" id="UP000184600">
    <property type="component" value="Unassembled WGS sequence"/>
</dbReference>
<organism evidence="1 2">
    <name type="scientific">Vibrio quintilis</name>
    <dbReference type="NCBI Taxonomy" id="1117707"/>
    <lineage>
        <taxon>Bacteria</taxon>
        <taxon>Pseudomonadati</taxon>
        <taxon>Pseudomonadota</taxon>
        <taxon>Gammaproteobacteria</taxon>
        <taxon>Vibrionales</taxon>
        <taxon>Vibrionaceae</taxon>
        <taxon>Vibrio</taxon>
    </lineage>
</organism>
<keyword evidence="2" id="KW-1185">Reference proteome</keyword>
<reference evidence="2" key="1">
    <citation type="submission" date="2016-12" db="EMBL/GenBank/DDBJ databases">
        <authorList>
            <person name="Rodrigo-Torres L."/>
            <person name="Arahal R.D."/>
            <person name="Lucena T."/>
        </authorList>
    </citation>
    <scope>NUCLEOTIDE SEQUENCE [LARGE SCALE GENOMIC DNA]</scope>
</reference>
<dbReference type="AlphaFoldDB" id="A0A1M7YY68"/>
<dbReference type="EMBL" id="FRFG01000043">
    <property type="protein sequence ID" value="SHO57629.1"/>
    <property type="molecule type" value="Genomic_DNA"/>
</dbReference>
<evidence type="ECO:0000313" key="2">
    <source>
        <dbReference type="Proteomes" id="UP000184600"/>
    </source>
</evidence>
<gene>
    <name evidence="1" type="ORF">VQ7734_03399</name>
</gene>
<protein>
    <submittedName>
        <fullName evidence="1">Uncharacterized protein</fullName>
    </submittedName>
</protein>
<sequence>MKQGHACPCFVVKVSPDDGLAVNFTAVPLCLQQR</sequence>
<proteinExistence type="predicted"/>
<accession>A0A1M7YY68</accession>